<feature type="region of interest" description="Disordered" evidence="1">
    <location>
        <begin position="57"/>
        <end position="81"/>
    </location>
</feature>
<evidence type="ECO:0000256" key="1">
    <source>
        <dbReference type="SAM" id="MobiDB-lite"/>
    </source>
</evidence>
<dbReference type="WBParaSite" id="nRc.2.0.1.t20026-RA">
    <property type="protein sequence ID" value="nRc.2.0.1.t20026-RA"/>
    <property type="gene ID" value="nRc.2.0.1.g20026"/>
</dbReference>
<evidence type="ECO:0000313" key="3">
    <source>
        <dbReference type="WBParaSite" id="nRc.2.0.1.t20026-RA"/>
    </source>
</evidence>
<keyword evidence="2" id="KW-1185">Reference proteome</keyword>
<sequence>MFFLSSRRRSKTATSELINLVHVVGQQFPFSIVDNEDQTDDGSECELSTTALVQPRVEPASRLTSSLVDHHTKSDEHKNAL</sequence>
<feature type="compositionally biased region" description="Basic and acidic residues" evidence="1">
    <location>
        <begin position="68"/>
        <end position="81"/>
    </location>
</feature>
<organism evidence="2 3">
    <name type="scientific">Romanomermis culicivorax</name>
    <name type="common">Nematode worm</name>
    <dbReference type="NCBI Taxonomy" id="13658"/>
    <lineage>
        <taxon>Eukaryota</taxon>
        <taxon>Metazoa</taxon>
        <taxon>Ecdysozoa</taxon>
        <taxon>Nematoda</taxon>
        <taxon>Enoplea</taxon>
        <taxon>Dorylaimia</taxon>
        <taxon>Mermithida</taxon>
        <taxon>Mermithoidea</taxon>
        <taxon>Mermithidae</taxon>
        <taxon>Romanomermis</taxon>
    </lineage>
</organism>
<name>A0A915J0N7_ROMCU</name>
<proteinExistence type="predicted"/>
<accession>A0A915J0N7</accession>
<reference evidence="3" key="1">
    <citation type="submission" date="2022-11" db="UniProtKB">
        <authorList>
            <consortium name="WormBaseParasite"/>
        </authorList>
    </citation>
    <scope>IDENTIFICATION</scope>
</reference>
<dbReference type="AlphaFoldDB" id="A0A915J0N7"/>
<dbReference type="Proteomes" id="UP000887565">
    <property type="component" value="Unplaced"/>
</dbReference>
<evidence type="ECO:0000313" key="2">
    <source>
        <dbReference type="Proteomes" id="UP000887565"/>
    </source>
</evidence>
<protein>
    <submittedName>
        <fullName evidence="3">Uncharacterized protein</fullName>
    </submittedName>
</protein>